<dbReference type="Pfam" id="PF01549">
    <property type="entry name" value="ShK"/>
    <property type="match status" value="2"/>
</dbReference>
<evidence type="ECO:0000259" key="3">
    <source>
        <dbReference type="PROSITE" id="PS51670"/>
    </source>
</evidence>
<evidence type="ECO:0000256" key="2">
    <source>
        <dbReference type="SAM" id="SignalP"/>
    </source>
</evidence>
<keyword evidence="5" id="KW-1185">Reference proteome</keyword>
<feature type="chain" id="PRO_5042994724" description="ShKT domain-containing protein" evidence="2">
    <location>
        <begin position="46"/>
        <end position="228"/>
    </location>
</feature>
<feature type="domain" description="ShKT" evidence="3">
    <location>
        <begin position="47"/>
        <end position="83"/>
    </location>
</feature>
<evidence type="ECO:0000313" key="4">
    <source>
        <dbReference type="EMBL" id="GMR31207.1"/>
    </source>
</evidence>
<dbReference type="AlphaFoldDB" id="A0AAN4YYD7"/>
<dbReference type="EMBL" id="BTRK01000001">
    <property type="protein sequence ID" value="GMR31207.1"/>
    <property type="molecule type" value="Genomic_DNA"/>
</dbReference>
<feature type="non-terminal residue" evidence="4">
    <location>
        <position position="1"/>
    </location>
</feature>
<evidence type="ECO:0000313" key="5">
    <source>
        <dbReference type="Proteomes" id="UP001328107"/>
    </source>
</evidence>
<dbReference type="PROSITE" id="PS51670">
    <property type="entry name" value="SHKT"/>
    <property type="match status" value="1"/>
</dbReference>
<feature type="signal peptide" evidence="2">
    <location>
        <begin position="1"/>
        <end position="45"/>
    </location>
</feature>
<organism evidence="4 5">
    <name type="scientific">Pristionchus mayeri</name>
    <dbReference type="NCBI Taxonomy" id="1317129"/>
    <lineage>
        <taxon>Eukaryota</taxon>
        <taxon>Metazoa</taxon>
        <taxon>Ecdysozoa</taxon>
        <taxon>Nematoda</taxon>
        <taxon>Chromadorea</taxon>
        <taxon>Rhabditida</taxon>
        <taxon>Rhabditina</taxon>
        <taxon>Diplogasteromorpha</taxon>
        <taxon>Diplogasteroidea</taxon>
        <taxon>Neodiplogasteridae</taxon>
        <taxon>Pristionchus</taxon>
    </lineage>
</organism>
<proteinExistence type="predicted"/>
<evidence type="ECO:0000256" key="1">
    <source>
        <dbReference type="PROSITE-ProRule" id="PRU01005"/>
    </source>
</evidence>
<keyword evidence="2" id="KW-0732">Signal</keyword>
<name>A0AAN4YYD7_9BILA</name>
<comment type="caution">
    <text evidence="1">Lacks conserved residue(s) required for the propagation of feature annotation.</text>
</comment>
<feature type="non-terminal residue" evidence="4">
    <location>
        <position position="228"/>
    </location>
</feature>
<comment type="caution">
    <text evidence="4">The sequence shown here is derived from an EMBL/GenBank/DDBJ whole genome shotgun (WGS) entry which is preliminary data.</text>
</comment>
<reference evidence="5" key="1">
    <citation type="submission" date="2022-10" db="EMBL/GenBank/DDBJ databases">
        <title>Genome assembly of Pristionchus species.</title>
        <authorList>
            <person name="Yoshida K."/>
            <person name="Sommer R.J."/>
        </authorList>
    </citation>
    <scope>NUCLEOTIDE SEQUENCE [LARGE SCALE GENOMIC DNA]</scope>
    <source>
        <strain evidence="5">RS5460</strain>
    </source>
</reference>
<dbReference type="Proteomes" id="UP001328107">
    <property type="component" value="Unassembled WGS sequence"/>
</dbReference>
<gene>
    <name evidence="4" type="ORF">PMAYCL1PPCAC_01402</name>
</gene>
<dbReference type="PANTHER" id="PTHR46707">
    <property type="entry name" value="PROTEIN CBG07468"/>
    <property type="match status" value="1"/>
</dbReference>
<dbReference type="InterPro" id="IPR003582">
    <property type="entry name" value="ShKT_dom"/>
</dbReference>
<dbReference type="PANTHER" id="PTHR46707:SF1">
    <property type="entry name" value="COEXPRESSED WITH POLYCYSTINS-RELATED"/>
    <property type="match status" value="1"/>
</dbReference>
<protein>
    <recommendedName>
        <fullName evidence="3">ShKT domain-containing protein</fullName>
    </recommendedName>
</protein>
<sequence length="228" mass="24618">TDGHTLTAVVLHINCLDYVQFPSSGNMAFLRCILASSLLFAVVYGQCGTTDTGARCAQWKEGGFCTNEKYKLEYRQATCGNLCGLCGAAPEADPCAGTTENANCAAWEAKPEGFCKNPKIADTMKKQYCCKTCFPPTPKAPTTTCGVIYEGTETEAVNSAPTKAMEPVPKQPISKAYVKNGCTLTLYEDPFTTAAGSPLVPNRDSIQFNYLFCSWRAFEILLGNGVHK</sequence>
<dbReference type="SMART" id="SM00254">
    <property type="entry name" value="ShKT"/>
    <property type="match status" value="2"/>
</dbReference>
<dbReference type="Gene3D" id="1.10.10.1940">
    <property type="match status" value="1"/>
</dbReference>
<accession>A0AAN4YYD7</accession>